<evidence type="ECO:0000259" key="8">
    <source>
        <dbReference type="PROSITE" id="PS50199"/>
    </source>
</evidence>
<dbReference type="PANTHER" id="PTHR13948:SF3">
    <property type="entry name" value="FI21118P1"/>
    <property type="match status" value="1"/>
</dbReference>
<protein>
    <recommendedName>
        <fullName evidence="8">RanBP2-type domain-containing protein</fullName>
    </recommendedName>
</protein>
<dbReference type="PROSITE" id="PS50199">
    <property type="entry name" value="ZF_RANBP2_2"/>
    <property type="match status" value="1"/>
</dbReference>
<dbReference type="InterPro" id="IPR012677">
    <property type="entry name" value="Nucleotide-bd_a/b_plait_sf"/>
</dbReference>
<sequence length="1421" mass="162241">MNNNHSPLRYLTNAGEPNRLPDNGQWTCYKCFINNFNGRANCFKCGTLRARGEAFALDAKGLTMVGTLPCDTLLIRELPASADDLSVRHAVVRFTDVEPLSVRLAASRMFAFIQMGSLFDAEMAHHKLQRTCLYIDNCAVFVSFSRHPLAKVLSEGRIKLLPETQQDVQIIDQTSHNQSSSSSISNSVNTPFGIFPIFSEPDPAKFQYEHSSGYFYDPATGFYHDPKTEFYYSAKSRSWKFWCRKYRTYIDCEGGDMELKRRLQEDEREQGDVGQTLVDGPPPSEAQHRHALRHAPPPPNPPGGGGGSINKVSSTPATLRSTNGNNSNNNKRPRPPLLELESDDDDIVIENANAMQPRDAIGRAMPRHEGPRKRLGEEENGNGGGGEQQRIPRPPPKQRFMGVAEEENVMTTPISREDLGQLVSALVKRGIDEEWRNLRNKRRSSRSRSRSPPPRHGSSSSKRDEHWRGGGRENDRSPPRHGSSSKRDEHWRGDGRESDRQPSRRRDESRSSRDTSRERRRTHEFRQHQHQLLQHDQEPMTICSSPSPPPPAVVPFEGHQQHGWGVPSSSDSRAPIPAPMFASSPVPPQPRGSPFLAAASAENSPFMPSSHHMLSPTMFPPFQMPPHNLPMMLQHGDGIGIGGGGQPPFNNTNNNNSAMFVPRMPTPSSLGLRFERAAAAAAAMQMGTTPGVPRGYVGPPSSSSSAGPKLFQFNDTLHEQQLRYPAALSSAGASRALPSSAFGGGLPGTFPSSSSGNRRGAAPPSKASVVNQLDVDQQQKKSQLISKERDKVNSLGICLNCGRHGHNLFQCRWERISDDELQKKLRDAKQNQQRQELDKQELKRRADKHPLRRKDPLIERLRVTAPHGKIKMEYIRTICPKCAYFNHTRMECSRADIGRILHKQICNQLEEFKKVFFVHLLEDRMVDLSQKFDTFRVMDGIELNGTIDPVGLQLQAMCPDGIVTQMDLRELCSNCAMLGHKRTECKEKTECSRTHYDKMLELVKGYRALVKEGNGNFVLPTAKMMNPPVLVLKDIERSEPIEEIILLDSSDDEEEETEKQGKEKETQGEKEKQLGEEEKEKQQEEEEKKQNEEEKMHEEKEVEEIIMLDSNDDETMEKEGEEKEKQLEDNEKPEEAQGEQNEEKETQREKEKQLGEKEMQIDELIVLDSDDEEKERQGEEKEETQREKLEEKEKQFEDREMPEEEKEVQGKEKEKQTEEKETQGEEKEKEEKKKQSEEEEMQLDEEVKKKQQEEKEKKQTEKDVEEIIMLDSNDDEEIEKEGADKEKQEEEKKTQGEEKETQGEEKEKQSEEKETQGEEKEKQPEEKEKQSEEEEKTEEMEKQQEGKEMQVEEVIMVDSNKDQTVKKQGEEKEEKEKQLGDEEKTEEEKETQGEKKEKQLENDEKRDEEKETQGEEKEKEK</sequence>
<feature type="compositionally biased region" description="Basic and acidic residues" evidence="7">
    <location>
        <begin position="1058"/>
        <end position="1100"/>
    </location>
</feature>
<feature type="region of interest" description="Disordered" evidence="7">
    <location>
        <begin position="1045"/>
        <end position="1421"/>
    </location>
</feature>
<dbReference type="InterPro" id="IPR035979">
    <property type="entry name" value="RBD_domain_sf"/>
</dbReference>
<feature type="compositionally biased region" description="Acidic residues" evidence="7">
    <location>
        <begin position="1263"/>
        <end position="1279"/>
    </location>
</feature>
<keyword evidence="5" id="KW-0539">Nucleus</keyword>
<feature type="compositionally biased region" description="Basic and acidic residues" evidence="7">
    <location>
        <begin position="1117"/>
        <end position="1160"/>
    </location>
</feature>
<feature type="compositionally biased region" description="Polar residues" evidence="7">
    <location>
        <begin position="768"/>
        <end position="785"/>
    </location>
</feature>
<feature type="compositionally biased region" description="Polar residues" evidence="7">
    <location>
        <begin position="310"/>
        <end position="319"/>
    </location>
</feature>
<dbReference type="Gene3D" id="4.10.1060.10">
    <property type="entry name" value="Zinc finger, RanBP2-type"/>
    <property type="match status" value="1"/>
</dbReference>
<feature type="compositionally biased region" description="Acidic residues" evidence="7">
    <location>
        <begin position="1101"/>
        <end position="1116"/>
    </location>
</feature>
<dbReference type="Pfam" id="PF17780">
    <property type="entry name" value="OCRE"/>
    <property type="match status" value="1"/>
</dbReference>
<feature type="compositionally biased region" description="Basic and acidic residues" evidence="7">
    <location>
        <begin position="1339"/>
        <end position="1350"/>
    </location>
</feature>
<keyword evidence="3 6" id="KW-0863">Zinc-finger</keyword>
<dbReference type="GO" id="GO:0005634">
    <property type="term" value="C:nucleus"/>
    <property type="evidence" value="ECO:0007669"/>
    <property type="project" value="UniProtKB-SubCell"/>
</dbReference>
<dbReference type="PANTHER" id="PTHR13948">
    <property type="entry name" value="RNA-BINDING PROTEIN"/>
    <property type="match status" value="1"/>
</dbReference>
<accession>A0ABD2KC59</accession>
<evidence type="ECO:0000256" key="6">
    <source>
        <dbReference type="PROSITE-ProRule" id="PRU00322"/>
    </source>
</evidence>
<dbReference type="InterPro" id="IPR001876">
    <property type="entry name" value="Znf_RanBP2"/>
</dbReference>
<comment type="caution">
    <text evidence="9">The sequence shown here is derived from an EMBL/GenBank/DDBJ whole genome shotgun (WGS) entry which is preliminary data.</text>
</comment>
<dbReference type="Gene3D" id="3.30.70.330">
    <property type="match status" value="1"/>
</dbReference>
<dbReference type="Proteomes" id="UP001620645">
    <property type="component" value="Unassembled WGS sequence"/>
</dbReference>
<feature type="compositionally biased region" description="Low complexity" evidence="7">
    <location>
        <begin position="320"/>
        <end position="330"/>
    </location>
</feature>
<evidence type="ECO:0000256" key="1">
    <source>
        <dbReference type="ARBA" id="ARBA00004123"/>
    </source>
</evidence>
<evidence type="ECO:0000313" key="10">
    <source>
        <dbReference type="Proteomes" id="UP001620645"/>
    </source>
</evidence>
<evidence type="ECO:0000256" key="2">
    <source>
        <dbReference type="ARBA" id="ARBA00022723"/>
    </source>
</evidence>
<feature type="compositionally biased region" description="Basic and acidic residues" evidence="7">
    <location>
        <begin position="1280"/>
        <end position="1330"/>
    </location>
</feature>
<gene>
    <name evidence="9" type="ORF">niasHS_000700</name>
</gene>
<comment type="subcellular location">
    <subcellularLocation>
        <location evidence="1">Nucleus</location>
    </subcellularLocation>
</comment>
<proteinExistence type="predicted"/>
<dbReference type="InterPro" id="IPR001878">
    <property type="entry name" value="Znf_CCHC"/>
</dbReference>
<feature type="compositionally biased region" description="Basic and acidic residues" evidence="7">
    <location>
        <begin position="825"/>
        <end position="844"/>
    </location>
</feature>
<dbReference type="GO" id="GO:0008270">
    <property type="term" value="F:zinc ion binding"/>
    <property type="evidence" value="ECO:0007669"/>
    <property type="project" value="UniProtKB-KW"/>
</dbReference>
<evidence type="ECO:0000313" key="9">
    <source>
        <dbReference type="EMBL" id="KAL3100089.1"/>
    </source>
</evidence>
<evidence type="ECO:0000256" key="3">
    <source>
        <dbReference type="ARBA" id="ARBA00022771"/>
    </source>
</evidence>
<dbReference type="EMBL" id="JBICCN010000036">
    <property type="protein sequence ID" value="KAL3100089.1"/>
    <property type="molecule type" value="Genomic_DNA"/>
</dbReference>
<feature type="compositionally biased region" description="Basic and acidic residues" evidence="7">
    <location>
        <begin position="1207"/>
        <end position="1236"/>
    </location>
</feature>
<feature type="compositionally biased region" description="Basic and acidic residues" evidence="7">
    <location>
        <begin position="485"/>
        <end position="517"/>
    </location>
</feature>
<keyword evidence="2" id="KW-0479">Metal-binding</keyword>
<reference evidence="9 10" key="1">
    <citation type="submission" date="2024-10" db="EMBL/GenBank/DDBJ databases">
        <authorList>
            <person name="Kim D."/>
        </authorList>
    </citation>
    <scope>NUCLEOTIDE SEQUENCE [LARGE SCALE GENOMIC DNA]</scope>
    <source>
        <strain evidence="9">Taebaek</strain>
    </source>
</reference>
<feature type="compositionally biased region" description="Basic and acidic residues" evidence="7">
    <location>
        <begin position="1174"/>
        <end position="1199"/>
    </location>
</feature>
<dbReference type="SMART" id="SM00343">
    <property type="entry name" value="ZnF_C2HC"/>
    <property type="match status" value="3"/>
</dbReference>
<evidence type="ECO:0000256" key="4">
    <source>
        <dbReference type="ARBA" id="ARBA00022833"/>
    </source>
</evidence>
<keyword evidence="4" id="KW-0862">Zinc</keyword>
<feature type="region of interest" description="Disordered" evidence="7">
    <location>
        <begin position="747"/>
        <end position="786"/>
    </location>
</feature>
<name>A0ABD2KC59_HETSC</name>
<feature type="compositionally biased region" description="Low complexity" evidence="7">
    <location>
        <begin position="691"/>
        <end position="708"/>
    </location>
</feature>
<evidence type="ECO:0000256" key="7">
    <source>
        <dbReference type="SAM" id="MobiDB-lite"/>
    </source>
</evidence>
<feature type="domain" description="RanBP2-type" evidence="8">
    <location>
        <begin position="22"/>
        <end position="51"/>
    </location>
</feature>
<dbReference type="InterPro" id="IPR041591">
    <property type="entry name" value="OCRE"/>
</dbReference>
<dbReference type="SUPFAM" id="SSF54928">
    <property type="entry name" value="RNA-binding domain, RBD"/>
    <property type="match status" value="1"/>
</dbReference>
<feature type="region of interest" description="Disordered" evidence="7">
    <location>
        <begin position="691"/>
        <end position="710"/>
    </location>
</feature>
<feature type="compositionally biased region" description="Basic and acidic residues" evidence="7">
    <location>
        <begin position="461"/>
        <end position="478"/>
    </location>
</feature>
<feature type="region of interest" description="Disordered" evidence="7">
    <location>
        <begin position="264"/>
        <end position="342"/>
    </location>
</feature>
<evidence type="ECO:0000256" key="5">
    <source>
        <dbReference type="ARBA" id="ARBA00023242"/>
    </source>
</evidence>
<feature type="compositionally biased region" description="Basic and acidic residues" evidence="7">
    <location>
        <begin position="1245"/>
        <end position="1262"/>
    </location>
</feature>
<keyword evidence="10" id="KW-1185">Reference proteome</keyword>
<feature type="region of interest" description="Disordered" evidence="7">
    <location>
        <begin position="354"/>
        <end position="548"/>
    </location>
</feature>
<organism evidence="9 10">
    <name type="scientific">Heterodera schachtii</name>
    <name type="common">Sugarbeet cyst nematode worm</name>
    <name type="synonym">Tylenchus schachtii</name>
    <dbReference type="NCBI Taxonomy" id="97005"/>
    <lineage>
        <taxon>Eukaryota</taxon>
        <taxon>Metazoa</taxon>
        <taxon>Ecdysozoa</taxon>
        <taxon>Nematoda</taxon>
        <taxon>Chromadorea</taxon>
        <taxon>Rhabditida</taxon>
        <taxon>Tylenchina</taxon>
        <taxon>Tylenchomorpha</taxon>
        <taxon>Tylenchoidea</taxon>
        <taxon>Heteroderidae</taxon>
        <taxon>Heteroderinae</taxon>
        <taxon>Heterodera</taxon>
    </lineage>
</organism>
<dbReference type="PROSITE" id="PS01358">
    <property type="entry name" value="ZF_RANBP2_1"/>
    <property type="match status" value="1"/>
</dbReference>
<feature type="region of interest" description="Disordered" evidence="7">
    <location>
        <begin position="825"/>
        <end position="853"/>
    </location>
</feature>
<feature type="compositionally biased region" description="Basic residues" evidence="7">
    <location>
        <begin position="438"/>
        <end position="449"/>
    </location>
</feature>
<dbReference type="CDD" id="cd16162">
    <property type="entry name" value="OCRE_RBM5_like"/>
    <property type="match status" value="1"/>
</dbReference>
<feature type="compositionally biased region" description="Basic and acidic residues" evidence="7">
    <location>
        <begin position="366"/>
        <end position="377"/>
    </location>
</feature>
<feature type="compositionally biased region" description="Basic and acidic residues" evidence="7">
    <location>
        <begin position="1359"/>
        <end position="1421"/>
    </location>
</feature>